<accession>A0AAV0KND8</accession>
<dbReference type="EMBL" id="CAMGYJ010000005">
    <property type="protein sequence ID" value="CAI0423909.1"/>
    <property type="molecule type" value="Genomic_DNA"/>
</dbReference>
<gene>
    <name evidence="1" type="ORF">LITE_LOCUS19705</name>
</gene>
<proteinExistence type="predicted"/>
<comment type="caution">
    <text evidence="1">The sequence shown here is derived from an EMBL/GenBank/DDBJ whole genome shotgun (WGS) entry which is preliminary data.</text>
</comment>
<name>A0AAV0KND8_9ROSI</name>
<keyword evidence="2" id="KW-1185">Reference proteome</keyword>
<protein>
    <submittedName>
        <fullName evidence="1">Uncharacterized protein</fullName>
    </submittedName>
</protein>
<dbReference type="AlphaFoldDB" id="A0AAV0KND8"/>
<evidence type="ECO:0000313" key="1">
    <source>
        <dbReference type="EMBL" id="CAI0423909.1"/>
    </source>
</evidence>
<dbReference type="Proteomes" id="UP001154282">
    <property type="component" value="Unassembled WGS sequence"/>
</dbReference>
<evidence type="ECO:0000313" key="2">
    <source>
        <dbReference type="Proteomes" id="UP001154282"/>
    </source>
</evidence>
<organism evidence="1 2">
    <name type="scientific">Linum tenue</name>
    <dbReference type="NCBI Taxonomy" id="586396"/>
    <lineage>
        <taxon>Eukaryota</taxon>
        <taxon>Viridiplantae</taxon>
        <taxon>Streptophyta</taxon>
        <taxon>Embryophyta</taxon>
        <taxon>Tracheophyta</taxon>
        <taxon>Spermatophyta</taxon>
        <taxon>Magnoliopsida</taxon>
        <taxon>eudicotyledons</taxon>
        <taxon>Gunneridae</taxon>
        <taxon>Pentapetalae</taxon>
        <taxon>rosids</taxon>
        <taxon>fabids</taxon>
        <taxon>Malpighiales</taxon>
        <taxon>Linaceae</taxon>
        <taxon>Linum</taxon>
    </lineage>
</organism>
<reference evidence="1" key="1">
    <citation type="submission" date="2022-08" db="EMBL/GenBank/DDBJ databases">
        <authorList>
            <person name="Gutierrez-Valencia J."/>
        </authorList>
    </citation>
    <scope>NUCLEOTIDE SEQUENCE</scope>
</reference>
<sequence>MSNKDIQRSLWTTLQRYKGKCKPICD</sequence>